<sequence>MYKDDGRDDSYGGSGSYRNSYDGYNDHNDNHGSGGNSGTGGSARESATVRLLSCATKRKPYARVEVTNSSSVDGRFVVTVTFRDARDLKIASKREEAAVPADGKTIVKVPVPRRAPIAKVDRCDLSPKAPPAQ</sequence>
<evidence type="ECO:0000256" key="1">
    <source>
        <dbReference type="SAM" id="MobiDB-lite"/>
    </source>
</evidence>
<proteinExistence type="predicted"/>
<reference evidence="2 3" key="1">
    <citation type="journal article" date="2019" name="Int. J. Syst. Evol. Microbiol.">
        <title>The Global Catalogue of Microorganisms (GCM) 10K type strain sequencing project: providing services to taxonomists for standard genome sequencing and annotation.</title>
        <authorList>
            <consortium name="The Broad Institute Genomics Platform"/>
            <consortium name="The Broad Institute Genome Sequencing Center for Infectious Disease"/>
            <person name="Wu L."/>
            <person name="Ma J."/>
        </authorList>
    </citation>
    <scope>NUCLEOTIDE SEQUENCE [LARGE SCALE GENOMIC DNA]</scope>
    <source>
        <strain evidence="2 3">JCM 10673</strain>
    </source>
</reference>
<dbReference type="Proteomes" id="UP001501005">
    <property type="component" value="Unassembled WGS sequence"/>
</dbReference>
<evidence type="ECO:0000313" key="2">
    <source>
        <dbReference type="EMBL" id="GAA0933765.1"/>
    </source>
</evidence>
<feature type="compositionally biased region" description="Gly residues" evidence="1">
    <location>
        <begin position="32"/>
        <end position="41"/>
    </location>
</feature>
<dbReference type="EMBL" id="BAAAHG010000116">
    <property type="protein sequence ID" value="GAA0933765.1"/>
    <property type="molecule type" value="Genomic_DNA"/>
</dbReference>
<feature type="compositionally biased region" description="Basic and acidic residues" evidence="1">
    <location>
        <begin position="1"/>
        <end position="10"/>
    </location>
</feature>
<gene>
    <name evidence="2" type="ORF">GCM10009549_57930</name>
</gene>
<evidence type="ECO:0000313" key="3">
    <source>
        <dbReference type="Proteomes" id="UP001501005"/>
    </source>
</evidence>
<name>A0ABN1PWA0_9ACTN</name>
<organism evidence="2 3">
    <name type="scientific">Streptomyces thermoalcalitolerans</name>
    <dbReference type="NCBI Taxonomy" id="65605"/>
    <lineage>
        <taxon>Bacteria</taxon>
        <taxon>Bacillati</taxon>
        <taxon>Actinomycetota</taxon>
        <taxon>Actinomycetes</taxon>
        <taxon>Kitasatosporales</taxon>
        <taxon>Streptomycetaceae</taxon>
        <taxon>Streptomyces</taxon>
    </lineage>
</organism>
<accession>A0ABN1PWA0</accession>
<keyword evidence="3" id="KW-1185">Reference proteome</keyword>
<feature type="region of interest" description="Disordered" evidence="1">
    <location>
        <begin position="1"/>
        <end position="47"/>
    </location>
</feature>
<comment type="caution">
    <text evidence="2">The sequence shown here is derived from an EMBL/GenBank/DDBJ whole genome shotgun (WGS) entry which is preliminary data.</text>
</comment>
<protein>
    <submittedName>
        <fullName evidence="2">Uncharacterized protein</fullName>
    </submittedName>
</protein>